<protein>
    <recommendedName>
        <fullName evidence="2">SbsA Ig-like domain-containing protein</fullName>
    </recommendedName>
</protein>
<proteinExistence type="predicted"/>
<feature type="non-terminal residue" evidence="1">
    <location>
        <position position="308"/>
    </location>
</feature>
<reference evidence="1" key="1">
    <citation type="submission" date="2018-05" db="EMBL/GenBank/DDBJ databases">
        <authorList>
            <person name="Lanie J.A."/>
            <person name="Ng W.-L."/>
            <person name="Kazmierczak K.M."/>
            <person name="Andrzejewski T.M."/>
            <person name="Davidsen T.M."/>
            <person name="Wayne K.J."/>
            <person name="Tettelin H."/>
            <person name="Glass J.I."/>
            <person name="Rusch D."/>
            <person name="Podicherti R."/>
            <person name="Tsui H.-C.T."/>
            <person name="Winkler M.E."/>
        </authorList>
    </citation>
    <scope>NUCLEOTIDE SEQUENCE</scope>
</reference>
<gene>
    <name evidence="1" type="ORF">METZ01_LOCUS365653</name>
</gene>
<evidence type="ECO:0008006" key="2">
    <source>
        <dbReference type="Google" id="ProtNLM"/>
    </source>
</evidence>
<sequence length="308" mass="30413">GSTDAVVNYASGSGGTTLIFNYTVAAGNTSSDLDYRDTTALALNSGTIMDAVGNAATLTLAAPGATNSLGANKALIIDPSEATISAVTSTTSDGNYKLGDAIVITVTFTEAVTVTGTPQLTLETGSTDAVVDYASGSGGTTLTFNYIVAAGENSSNLDYDSTNALAINGGTITDVAGNAATLTLAAPGDSNSLGVGKSLVIDGIVPTVYSVTATTADSSYKAGDSLAITVTFSEAVTVTGNPQLTLETGSTDAVASYASGSGGTTLTFNYIVAAGENSSDLDYKDTTALALNSGTIMDAVGNAATLTL</sequence>
<organism evidence="1">
    <name type="scientific">marine metagenome</name>
    <dbReference type="NCBI Taxonomy" id="408172"/>
    <lineage>
        <taxon>unclassified sequences</taxon>
        <taxon>metagenomes</taxon>
        <taxon>ecological metagenomes</taxon>
    </lineage>
</organism>
<evidence type="ECO:0000313" key="1">
    <source>
        <dbReference type="EMBL" id="SVD12799.1"/>
    </source>
</evidence>
<feature type="non-terminal residue" evidence="1">
    <location>
        <position position="1"/>
    </location>
</feature>
<dbReference type="EMBL" id="UINC01131225">
    <property type="protein sequence ID" value="SVD12799.1"/>
    <property type="molecule type" value="Genomic_DNA"/>
</dbReference>
<accession>A0A382SS90</accession>
<dbReference type="AlphaFoldDB" id="A0A382SS90"/>
<name>A0A382SS90_9ZZZZ</name>